<name>A0A8S3U4Y3_MYTED</name>
<comment type="caution">
    <text evidence="2">Lacks conserved residue(s) required for the propagation of feature annotation.</text>
</comment>
<dbReference type="Pfam" id="PF00008">
    <property type="entry name" value="EGF"/>
    <property type="match status" value="1"/>
</dbReference>
<evidence type="ECO:0000313" key="10">
    <source>
        <dbReference type="Proteomes" id="UP000683360"/>
    </source>
</evidence>
<dbReference type="InterPro" id="IPR036056">
    <property type="entry name" value="Fibrinogen-like_C"/>
</dbReference>
<dbReference type="InterPro" id="IPR001791">
    <property type="entry name" value="Laminin_G"/>
</dbReference>
<protein>
    <submittedName>
        <fullName evidence="9">Uncharacterized protein</fullName>
    </submittedName>
</protein>
<feature type="domain" description="Laminin G" evidence="6">
    <location>
        <begin position="407"/>
        <end position="575"/>
    </location>
</feature>
<dbReference type="EMBL" id="CAJPWZ010002456">
    <property type="protein sequence ID" value="CAG2238580.1"/>
    <property type="molecule type" value="Genomic_DNA"/>
</dbReference>
<dbReference type="InterPro" id="IPR001881">
    <property type="entry name" value="EGF-like_Ca-bd_dom"/>
</dbReference>
<dbReference type="SMART" id="SM00181">
    <property type="entry name" value="EGF"/>
    <property type="match status" value="3"/>
</dbReference>
<evidence type="ECO:0000313" key="9">
    <source>
        <dbReference type="EMBL" id="CAG2238580.1"/>
    </source>
</evidence>
<dbReference type="Proteomes" id="UP000683360">
    <property type="component" value="Unassembled WGS sequence"/>
</dbReference>
<keyword evidence="2" id="KW-0245">EGF-like domain</keyword>
<keyword evidence="1 2" id="KW-1015">Disulfide bond</keyword>
<sequence length="1862" mass="208870">MCASNLHLIIYCKHNERVDSDKCQEMGNDKQLSLSINEVKQTEHLSVESYEFCGELHKGSLKITYKLNRNTDTFVIGKALNDDKWHSLEVQLLSSGDLLVTLDDVSQSEPLSSPVSVLDWNTLSSVIIFGGKGTESQDNLYSGCLKNLQILDGNGTYNNINQPDVTGIVETGCQDKCLKGNQCNAETPCTNFYSHVKCDCFGTNLQGPFCNQSGTTKITLRGYEWITYHLYDKPSDRVFSDNNKFSLQFRSDRGSGVLIYAVGTYPHDSHVIASVHEGVVTASVGFQQDVTLEAKLGFATDDFRWHNLTIVHNKNTVTFILDEEVKVRTTESSNYYLSLDSKIFFGGGNNFVITKGLQVTQNFVGCLKNVYVDDVSLVYEMKHDNNRVIHSGGHKPYYGCHKTEDVPISFPKSGTMIVLDTPSNTDLQVELASGTVRDVAIIFYAQTISSLGYGIGFFEIWIRDHQVILQLEPSTRNPDLSKDIVIDHVVNDNKWHTLHLHFTDRFTKIKIDDRSNQINHTDLLELTGEMVIDMDLANDGFVGCIRNLAIQNKLKDAINLLQTNSAVYGVVLDGCHLVPHCEGGPHCEHGGKCLSNWDGVACDCSATAYEGHACHFAKYRGSCDDYYQAGYKQSGAYQIDLDSTGPLQPVYVWCEMEYQYQGEKYGMTKIDHNFIPDTRVRGTGMYDMRKLLSYREMTRAELVKLTESSTWCEQLVDYDCYRAPLQLGKSTIFQSARGEILELRYNTDADSLCSCRKGTCPQNRCQCDKGHPQWEKDSGYIRYKQHLPITELRILQSKSPAPQTSANLSLGPLKCWGDALSKVASAVTFKTSSSYLHLRSPWRSSNLQFMFRTHQTTAIVKPNPYIRQLQQSEKSVKFTARINNKTLEDVIQFDMTVGDGNWHFVAIEMDIHNIRYTVDAKRHIIDMPGKQIPSFNGSVYVGGYIDENAMSGLKGCLRGFHYNDKDIDLSKMTDPSIPEVSAGCTASCESNPCQNQAKCIEHWGSYTCICTNRWAHWGDSCERNMNKDEISFDGTATSFLDLEGFKGDNLLDSTIILSFRTYDSKAILLYIHDAMNNFLQLELEKGDKLKLSFNHFKTIVSESLVYNSFNDGEWKQIVIQEQIDKNNLHVTKMFVNSPDNMVIVPYSRLKLPTYSYTPFKKYETIKPPRSPGLTNTFMSEYYRLFVGGTLENTSDIDQLSGCIRGLKIGDKVFSLQQEAHQNPAVAMMCGSGCSSSPCEHNGKCIEKWDHNKFYCDCRKTNFIGNQCQKEASENFSGSSVLEYNFELQTTQAKKTTSENLSLTFQASSAVVGKKQMILAVIMSSKHDDHDMLLFMLNADGVNIKHCQKRIVNGLMIQGKFADGKPHKLQYWRFGGAMYLTLDDVEEGKVPNTQDSLNDLDVMMLGGVVLDKIPSYIETDTFVNFSGCLSEVLFTPVKDEPYIIKPLKELRSDNNDSFIIHGDELVGCSLESDKDQLMTTESTFTTESKTEQDRTMPPWNPGPAETIYLNAPPSTTTVTTTTLSTPTPGPTIPTIPRTPVSTTDRLNVSKSAIGHTKIGGTATDLEIMIALAIICGLMLISVLIALFLCKKRKRERYVMKKVPPDDLELKVPLNYAASPPPSQKPHDHIARLDEFSMISVTLGPKRRKENGVGPGTEPLLNDSDLSPGEYPVQSTFYNKKKNRPASSISEVLEEIERQKREKDCDDNSGPDDEVKEKQGGELEWDPLNDRAPLTSVPPFDTISEDFIYQMLPSPILSVMDDIEELSLESASTFGTLSSMKKQEEDGSDTDPLQALEQQKELAMDGNGDSGYEAESRKDPDDEIINITPPSPNKMYMYDISGQTPNNWTSTPNRKLLEYEECGT</sequence>
<feature type="domain" description="Laminin G" evidence="6">
    <location>
        <begin position="1029"/>
        <end position="1229"/>
    </location>
</feature>
<dbReference type="SMART" id="SM00179">
    <property type="entry name" value="EGF_CA"/>
    <property type="match status" value="1"/>
</dbReference>
<dbReference type="Pfam" id="PF02210">
    <property type="entry name" value="Laminin_G_2"/>
    <property type="match status" value="6"/>
</dbReference>
<evidence type="ECO:0000259" key="6">
    <source>
        <dbReference type="PROSITE" id="PS50025"/>
    </source>
</evidence>
<evidence type="ECO:0000259" key="8">
    <source>
        <dbReference type="PROSITE" id="PS51406"/>
    </source>
</evidence>
<keyword evidence="5" id="KW-0472">Membrane</keyword>
<feature type="disulfide bond" evidence="2">
    <location>
        <begin position="1238"/>
        <end position="1255"/>
    </location>
</feature>
<feature type="region of interest" description="Disordered" evidence="4">
    <location>
        <begin position="1770"/>
        <end position="1831"/>
    </location>
</feature>
<keyword evidence="10" id="KW-1185">Reference proteome</keyword>
<evidence type="ECO:0000256" key="2">
    <source>
        <dbReference type="PROSITE-ProRule" id="PRU00076"/>
    </source>
</evidence>
<feature type="domain" description="EGF-like" evidence="7">
    <location>
        <begin position="1230"/>
        <end position="1268"/>
    </location>
</feature>
<feature type="domain" description="EGF-like" evidence="7">
    <location>
        <begin position="577"/>
        <end position="615"/>
    </location>
</feature>
<feature type="compositionally biased region" description="Basic and acidic residues" evidence="4">
    <location>
        <begin position="1693"/>
        <end position="1704"/>
    </location>
</feature>
<dbReference type="SUPFAM" id="SSF56496">
    <property type="entry name" value="Fibrinogen C-terminal domain-like"/>
    <property type="match status" value="1"/>
</dbReference>
<feature type="domain" description="Laminin G" evidence="6">
    <location>
        <begin position="215"/>
        <end position="400"/>
    </location>
</feature>
<dbReference type="Gene3D" id="2.10.25.10">
    <property type="entry name" value="Laminin"/>
    <property type="match status" value="3"/>
</dbReference>
<evidence type="ECO:0000256" key="1">
    <source>
        <dbReference type="ARBA" id="ARBA00023157"/>
    </source>
</evidence>
<feature type="compositionally biased region" description="Low complexity" evidence="4">
    <location>
        <begin position="1511"/>
        <end position="1525"/>
    </location>
</feature>
<proteinExistence type="predicted"/>
<reference evidence="9" key="1">
    <citation type="submission" date="2021-03" db="EMBL/GenBank/DDBJ databases">
        <authorList>
            <person name="Bekaert M."/>
        </authorList>
    </citation>
    <scope>NUCLEOTIDE SEQUENCE</scope>
</reference>
<dbReference type="GO" id="GO:0005509">
    <property type="term" value="F:calcium ion binding"/>
    <property type="evidence" value="ECO:0007669"/>
    <property type="project" value="InterPro"/>
</dbReference>
<feature type="domain" description="EGF-like" evidence="7">
    <location>
        <begin position="985"/>
        <end position="1022"/>
    </location>
</feature>
<dbReference type="CDD" id="cd00110">
    <property type="entry name" value="LamG"/>
    <property type="match status" value="4"/>
</dbReference>
<evidence type="ECO:0000256" key="5">
    <source>
        <dbReference type="SAM" id="Phobius"/>
    </source>
</evidence>
<dbReference type="Gene3D" id="2.60.120.1000">
    <property type="match status" value="1"/>
</dbReference>
<organism evidence="9 10">
    <name type="scientific">Mytilus edulis</name>
    <name type="common">Blue mussel</name>
    <dbReference type="NCBI Taxonomy" id="6550"/>
    <lineage>
        <taxon>Eukaryota</taxon>
        <taxon>Metazoa</taxon>
        <taxon>Spiralia</taxon>
        <taxon>Lophotrochozoa</taxon>
        <taxon>Mollusca</taxon>
        <taxon>Bivalvia</taxon>
        <taxon>Autobranchia</taxon>
        <taxon>Pteriomorphia</taxon>
        <taxon>Mytilida</taxon>
        <taxon>Mytiloidea</taxon>
        <taxon>Mytilidae</taxon>
        <taxon>Mytilinae</taxon>
        <taxon>Mytilus</taxon>
    </lineage>
</organism>
<dbReference type="PROSITE" id="PS50026">
    <property type="entry name" value="EGF_3"/>
    <property type="match status" value="3"/>
</dbReference>
<feature type="disulfide bond" evidence="3">
    <location>
        <begin position="1202"/>
        <end position="1229"/>
    </location>
</feature>
<accession>A0A8S3U4Y3</accession>
<evidence type="ECO:0000256" key="3">
    <source>
        <dbReference type="PROSITE-ProRule" id="PRU00122"/>
    </source>
</evidence>
<dbReference type="Gene3D" id="2.60.120.200">
    <property type="match status" value="6"/>
</dbReference>
<keyword evidence="5" id="KW-1133">Transmembrane helix</keyword>
<dbReference type="PROSITE" id="PS50025">
    <property type="entry name" value="LAM_G_DOMAIN"/>
    <property type="match status" value="6"/>
</dbReference>
<feature type="domain" description="Laminin G" evidence="6">
    <location>
        <begin position="825"/>
        <end position="984"/>
    </location>
</feature>
<evidence type="ECO:0000259" key="7">
    <source>
        <dbReference type="PROSITE" id="PS50026"/>
    </source>
</evidence>
<dbReference type="PANTHER" id="PTHR15036:SF49">
    <property type="entry name" value="AXOTACTIN"/>
    <property type="match status" value="1"/>
</dbReference>
<gene>
    <name evidence="9" type="ORF">MEDL_50984</name>
</gene>
<dbReference type="InterPro" id="IPR050372">
    <property type="entry name" value="Neurexin-related_CASP"/>
</dbReference>
<dbReference type="CDD" id="cd00054">
    <property type="entry name" value="EGF_CA"/>
    <property type="match status" value="1"/>
</dbReference>
<feature type="region of interest" description="Disordered" evidence="4">
    <location>
        <begin position="1642"/>
        <end position="1730"/>
    </location>
</feature>
<feature type="domain" description="Fibrinogen C-terminal" evidence="8">
    <location>
        <begin position="614"/>
        <end position="672"/>
    </location>
</feature>
<keyword evidence="5" id="KW-0812">Transmembrane</keyword>
<feature type="transmembrane region" description="Helical" evidence="5">
    <location>
        <begin position="1566"/>
        <end position="1588"/>
    </location>
</feature>
<dbReference type="PROSITE" id="PS51406">
    <property type="entry name" value="FIBRINOGEN_C_2"/>
    <property type="match status" value="1"/>
</dbReference>
<comment type="caution">
    <text evidence="9">The sequence shown here is derived from an EMBL/GenBank/DDBJ whole genome shotgun (WGS) entry which is preliminary data.</text>
</comment>
<feature type="region of interest" description="Disordered" evidence="4">
    <location>
        <begin position="1507"/>
        <end position="1540"/>
    </location>
</feature>
<dbReference type="InterPro" id="IPR000742">
    <property type="entry name" value="EGF"/>
</dbReference>
<dbReference type="GO" id="GO:0016020">
    <property type="term" value="C:membrane"/>
    <property type="evidence" value="ECO:0007669"/>
    <property type="project" value="UniProtKB-SubCell"/>
</dbReference>
<dbReference type="InterPro" id="IPR002181">
    <property type="entry name" value="Fibrinogen_a/b/g_C_dom"/>
</dbReference>
<dbReference type="OrthoDB" id="5813223at2759"/>
<dbReference type="SMART" id="SM00282">
    <property type="entry name" value="LamG"/>
    <property type="match status" value="6"/>
</dbReference>
<dbReference type="SUPFAM" id="SSF49899">
    <property type="entry name" value="Concanavalin A-like lectins/glucanases"/>
    <property type="match status" value="6"/>
</dbReference>
<evidence type="ECO:0000256" key="4">
    <source>
        <dbReference type="SAM" id="MobiDB-lite"/>
    </source>
</evidence>
<dbReference type="InterPro" id="IPR013320">
    <property type="entry name" value="ConA-like_dom_sf"/>
</dbReference>
<feature type="domain" description="Laminin G" evidence="6">
    <location>
        <begin position="1"/>
        <end position="173"/>
    </location>
</feature>
<dbReference type="PANTHER" id="PTHR15036">
    <property type="entry name" value="PIKACHURIN-LIKE PROTEIN"/>
    <property type="match status" value="1"/>
</dbReference>
<feature type="domain" description="Laminin G" evidence="6">
    <location>
        <begin position="1272"/>
        <end position="1467"/>
    </location>
</feature>